<dbReference type="GO" id="GO:0003735">
    <property type="term" value="F:structural constituent of ribosome"/>
    <property type="evidence" value="ECO:0007669"/>
    <property type="project" value="InterPro"/>
</dbReference>
<dbReference type="HAMAP" id="MF_00508">
    <property type="entry name" value="Ribosomal_uS10"/>
    <property type="match status" value="1"/>
</dbReference>
<gene>
    <name evidence="6" type="primary">RSM10</name>
    <name evidence="6" type="ORF">IWW36_002549</name>
</gene>
<feature type="compositionally biased region" description="Polar residues" evidence="4">
    <location>
        <begin position="278"/>
        <end position="293"/>
    </location>
</feature>
<dbReference type="GO" id="GO:1990904">
    <property type="term" value="C:ribonucleoprotein complex"/>
    <property type="evidence" value="ECO:0007669"/>
    <property type="project" value="UniProtKB-KW"/>
</dbReference>
<keyword evidence="7" id="KW-1185">Reference proteome</keyword>
<dbReference type="Gene3D" id="3.30.70.600">
    <property type="entry name" value="Ribosomal protein S10 domain"/>
    <property type="match status" value="1"/>
</dbReference>
<dbReference type="SMART" id="SM01403">
    <property type="entry name" value="Ribosomal_S10"/>
    <property type="match status" value="1"/>
</dbReference>
<name>A0A9W8I6U7_9FUNG</name>
<dbReference type="GO" id="GO:0005840">
    <property type="term" value="C:ribosome"/>
    <property type="evidence" value="ECO:0007669"/>
    <property type="project" value="UniProtKB-KW"/>
</dbReference>
<evidence type="ECO:0000256" key="3">
    <source>
        <dbReference type="ARBA" id="ARBA00023274"/>
    </source>
</evidence>
<evidence type="ECO:0000256" key="2">
    <source>
        <dbReference type="ARBA" id="ARBA00022980"/>
    </source>
</evidence>
<dbReference type="InterPro" id="IPR027486">
    <property type="entry name" value="Ribosomal_uS10_dom"/>
</dbReference>
<dbReference type="Proteomes" id="UP001139887">
    <property type="component" value="Unassembled WGS sequence"/>
</dbReference>
<evidence type="ECO:0000313" key="7">
    <source>
        <dbReference type="Proteomes" id="UP001139887"/>
    </source>
</evidence>
<evidence type="ECO:0000313" key="6">
    <source>
        <dbReference type="EMBL" id="KAJ2849543.1"/>
    </source>
</evidence>
<dbReference type="OrthoDB" id="366214at2759"/>
<dbReference type="GO" id="GO:0004830">
    <property type="term" value="F:tryptophan-tRNA ligase activity"/>
    <property type="evidence" value="ECO:0007669"/>
    <property type="project" value="UniProtKB-EC"/>
</dbReference>
<keyword evidence="6" id="KW-0436">Ligase</keyword>
<sequence>MIRPAVTRAARISNAAVQPSLRAVRPCGVRSLATYTKMLDKVLGIDVHQKIKVPANNGKNLMEKNTKKIPQTHGIPVCRVAFHSFQLHRIDFYMNFCRNAAYHMKMPCTGIITLPKQIRRWTVLKSPFIHKSSMEVFERRTHKRLLVIYDSHPDVVQKWLEYINENIPVGIGMKYWLNEYEPLDIGDRIAKALETGSTKNVDAKSLESTKYLQEVVQRGRSRLWTTYKDLPVFGRQDIEKLATDIADKLKANPRSNIEEITRSTLMAIKPPKKKRVRATSSKPVDPAASSNNADKPAPPS</sequence>
<dbReference type="InterPro" id="IPR001848">
    <property type="entry name" value="Ribosomal_uS10"/>
</dbReference>
<evidence type="ECO:0000259" key="5">
    <source>
        <dbReference type="SMART" id="SM01403"/>
    </source>
</evidence>
<comment type="similarity">
    <text evidence="1">Belongs to the universal ribosomal protein uS10 family.</text>
</comment>
<protein>
    <submittedName>
        <fullName evidence="6">Mitochondrial 37S ribosomal protein rsm10</fullName>
        <ecNumber evidence="6">6.1.1.2</ecNumber>
    </submittedName>
</protein>
<dbReference type="SUPFAM" id="SSF54999">
    <property type="entry name" value="Ribosomal protein S10"/>
    <property type="match status" value="1"/>
</dbReference>
<dbReference type="EMBL" id="JANBUW010000072">
    <property type="protein sequence ID" value="KAJ2849543.1"/>
    <property type="molecule type" value="Genomic_DNA"/>
</dbReference>
<keyword evidence="2 6" id="KW-0689">Ribosomal protein</keyword>
<reference evidence="6" key="1">
    <citation type="submission" date="2022-07" db="EMBL/GenBank/DDBJ databases">
        <title>Phylogenomic reconstructions and comparative analyses of Kickxellomycotina fungi.</title>
        <authorList>
            <person name="Reynolds N.K."/>
            <person name="Stajich J.E."/>
            <person name="Barry K."/>
            <person name="Grigoriev I.V."/>
            <person name="Crous P."/>
            <person name="Smith M.E."/>
        </authorList>
    </citation>
    <scope>NUCLEOTIDE SEQUENCE</scope>
    <source>
        <strain evidence="6">NRRL 1566</strain>
    </source>
</reference>
<feature type="domain" description="Small ribosomal subunit protein uS10" evidence="5">
    <location>
        <begin position="79"/>
        <end position="176"/>
    </location>
</feature>
<evidence type="ECO:0000256" key="4">
    <source>
        <dbReference type="SAM" id="MobiDB-lite"/>
    </source>
</evidence>
<organism evidence="6 7">
    <name type="scientific">Coemansia brasiliensis</name>
    <dbReference type="NCBI Taxonomy" id="2650707"/>
    <lineage>
        <taxon>Eukaryota</taxon>
        <taxon>Fungi</taxon>
        <taxon>Fungi incertae sedis</taxon>
        <taxon>Zoopagomycota</taxon>
        <taxon>Kickxellomycotina</taxon>
        <taxon>Kickxellomycetes</taxon>
        <taxon>Kickxellales</taxon>
        <taxon>Kickxellaceae</taxon>
        <taxon>Coemansia</taxon>
    </lineage>
</organism>
<keyword evidence="3" id="KW-0687">Ribonucleoprotein</keyword>
<proteinExistence type="inferred from homology"/>
<dbReference type="GO" id="GO:0006412">
    <property type="term" value="P:translation"/>
    <property type="evidence" value="ECO:0007669"/>
    <property type="project" value="InterPro"/>
</dbReference>
<feature type="region of interest" description="Disordered" evidence="4">
    <location>
        <begin position="261"/>
        <end position="300"/>
    </location>
</feature>
<comment type="caution">
    <text evidence="6">The sequence shown here is derived from an EMBL/GenBank/DDBJ whole genome shotgun (WGS) entry which is preliminary data.</text>
</comment>
<dbReference type="Pfam" id="PF00338">
    <property type="entry name" value="Ribosomal_S10"/>
    <property type="match status" value="1"/>
</dbReference>
<evidence type="ECO:0000256" key="1">
    <source>
        <dbReference type="ARBA" id="ARBA00007102"/>
    </source>
</evidence>
<accession>A0A9W8I6U7</accession>
<dbReference type="AlphaFoldDB" id="A0A9W8I6U7"/>
<dbReference type="InterPro" id="IPR036838">
    <property type="entry name" value="Ribosomal_uS10_dom_sf"/>
</dbReference>
<dbReference type="PANTHER" id="PTHR11700">
    <property type="entry name" value="30S RIBOSOMAL PROTEIN S10 FAMILY MEMBER"/>
    <property type="match status" value="1"/>
</dbReference>
<dbReference type="PRINTS" id="PR00971">
    <property type="entry name" value="RIBOSOMALS10"/>
</dbReference>
<dbReference type="EC" id="6.1.1.2" evidence="6"/>